<evidence type="ECO:0000256" key="3">
    <source>
        <dbReference type="ARBA" id="ARBA00022490"/>
    </source>
</evidence>
<dbReference type="Pfam" id="PF14783">
    <property type="entry name" value="BBS2_Mid"/>
    <property type="match status" value="1"/>
</dbReference>
<evidence type="ECO:0000259" key="9">
    <source>
        <dbReference type="Pfam" id="PF14782"/>
    </source>
</evidence>
<keyword evidence="7" id="KW-0175">Coiled coil</keyword>
<dbReference type="GO" id="GO:0043005">
    <property type="term" value="C:neuron projection"/>
    <property type="evidence" value="ECO:0000318"/>
    <property type="project" value="GO_Central"/>
</dbReference>
<dbReference type="GO" id="GO:0016020">
    <property type="term" value="C:membrane"/>
    <property type="evidence" value="ECO:0000318"/>
    <property type="project" value="GO_Central"/>
</dbReference>
<evidence type="ECO:0000313" key="15">
    <source>
        <dbReference type="WormBase" id="CBG17712"/>
    </source>
</evidence>
<evidence type="ECO:0000256" key="6">
    <source>
        <dbReference type="ARBA" id="ARBA00023273"/>
    </source>
</evidence>
<dbReference type="InterPro" id="IPR055380">
    <property type="entry name" value="BBS2_hp_dom"/>
</dbReference>
<dbReference type="PANTHER" id="PTHR32465">
    <property type="entry name" value="BARDET-BIEDL SYNDROME 2 PROTEIN"/>
    <property type="match status" value="1"/>
</dbReference>
<evidence type="ECO:0000256" key="5">
    <source>
        <dbReference type="ARBA" id="ARBA00023212"/>
    </source>
</evidence>
<dbReference type="SUPFAM" id="SSF50978">
    <property type="entry name" value="WD40 repeat-like"/>
    <property type="match status" value="1"/>
</dbReference>
<name>A8XRG6_CAEBR</name>
<accession>A8XRG6</accession>
<dbReference type="FunCoup" id="A8XRG6">
    <property type="interactions" value="989"/>
</dbReference>
<feature type="domain" description="BBS2 GAE" evidence="9">
    <location>
        <begin position="381"/>
        <end position="480"/>
    </location>
</feature>
<dbReference type="HOGENOM" id="CLU_023359_0_0_1"/>
<feature type="domain" description="Ciliary BBSome complex subunit 2 middle region" evidence="10">
    <location>
        <begin position="169"/>
        <end position="272"/>
    </location>
</feature>
<evidence type="ECO:0000256" key="2">
    <source>
        <dbReference type="ARBA" id="ARBA00004245"/>
    </source>
</evidence>
<dbReference type="STRING" id="6238.A8XRG6"/>
<dbReference type="OMA" id="HMECVAN"/>
<dbReference type="GO" id="GO:1905515">
    <property type="term" value="P:non-motile cilium assembly"/>
    <property type="evidence" value="ECO:0007669"/>
    <property type="project" value="InterPro"/>
</dbReference>
<keyword evidence="6" id="KW-0966">Cell projection</keyword>
<dbReference type="Pfam" id="PF14781">
    <property type="entry name" value="BBS2_N"/>
    <property type="match status" value="1"/>
</dbReference>
<keyword evidence="4" id="KW-0969">Cilium</keyword>
<dbReference type="FunFam" id="2.130.10.10:FF:000967">
    <property type="entry name" value="Bardet-Biedl syndrome 2 protein homolog"/>
    <property type="match status" value="1"/>
</dbReference>
<organism evidence="13 14">
    <name type="scientific">Caenorhabditis briggsae</name>
    <dbReference type="NCBI Taxonomy" id="6238"/>
    <lineage>
        <taxon>Eukaryota</taxon>
        <taxon>Metazoa</taxon>
        <taxon>Ecdysozoa</taxon>
        <taxon>Nematoda</taxon>
        <taxon>Chromadorea</taxon>
        <taxon>Rhabditida</taxon>
        <taxon>Rhabditina</taxon>
        <taxon>Rhabditomorpha</taxon>
        <taxon>Rhabditoidea</taxon>
        <taxon>Rhabditidae</taxon>
        <taxon>Peloderinae</taxon>
        <taxon>Caenorhabditis</taxon>
    </lineage>
</organism>
<dbReference type="GO" id="GO:0036064">
    <property type="term" value="C:ciliary basal body"/>
    <property type="evidence" value="ECO:0000318"/>
    <property type="project" value="GO_Central"/>
</dbReference>
<evidence type="ECO:0000259" key="12">
    <source>
        <dbReference type="Pfam" id="PF23353"/>
    </source>
</evidence>
<keyword evidence="5" id="KW-0206">Cytoskeleton</keyword>
<dbReference type="InterPro" id="IPR029429">
    <property type="entry name" value="BBS2_Mid"/>
</dbReference>
<gene>
    <name evidence="15" type="primary">bbs-2</name>
    <name evidence="13" type="synonym">Cbr-bbs-2</name>
    <name evidence="15" type="ORF">CBG17712</name>
    <name evidence="13" type="ORF">CBG_17712</name>
</gene>
<dbReference type="EMBL" id="HE600976">
    <property type="protein sequence ID" value="CAP35240.2"/>
    <property type="molecule type" value="Genomic_DNA"/>
</dbReference>
<feature type="coiled-coil region" evidence="7">
    <location>
        <begin position="332"/>
        <end position="359"/>
    </location>
</feature>
<reference evidence="13 14" key="1">
    <citation type="journal article" date="2003" name="PLoS Biol.">
        <title>The genome sequence of Caenorhabditis briggsae: a platform for comparative genomics.</title>
        <authorList>
            <person name="Stein L.D."/>
            <person name="Bao Z."/>
            <person name="Blasiar D."/>
            <person name="Blumenthal T."/>
            <person name="Brent M.R."/>
            <person name="Chen N."/>
            <person name="Chinwalla A."/>
            <person name="Clarke L."/>
            <person name="Clee C."/>
            <person name="Coghlan A."/>
            <person name="Coulson A."/>
            <person name="D'Eustachio P."/>
            <person name="Fitch D.H."/>
            <person name="Fulton L.A."/>
            <person name="Fulton R.E."/>
            <person name="Griffiths-Jones S."/>
            <person name="Harris T.W."/>
            <person name="Hillier L.W."/>
            <person name="Kamath R."/>
            <person name="Kuwabara P.E."/>
            <person name="Mardis E.R."/>
            <person name="Marra M.A."/>
            <person name="Miner T.L."/>
            <person name="Minx P."/>
            <person name="Mullikin J.C."/>
            <person name="Plumb R.W."/>
            <person name="Rogers J."/>
            <person name="Schein J.E."/>
            <person name="Sohrmann M."/>
            <person name="Spieth J."/>
            <person name="Stajich J.E."/>
            <person name="Wei C."/>
            <person name="Willey D."/>
            <person name="Wilson R.K."/>
            <person name="Durbin R."/>
            <person name="Waterston R.H."/>
        </authorList>
    </citation>
    <scope>NUCLEOTIDE SEQUENCE [LARGE SCALE GENOMIC DNA]</scope>
    <source>
        <strain evidence="13 14">AF16</strain>
    </source>
</reference>
<evidence type="ECO:0000313" key="14">
    <source>
        <dbReference type="Proteomes" id="UP000008549"/>
    </source>
</evidence>
<feature type="domain" description="BBS2 platform" evidence="11">
    <location>
        <begin position="485"/>
        <end position="582"/>
    </location>
</feature>
<protein>
    <submittedName>
        <fullName evidence="13">Protein CBR-BBS-2</fullName>
    </submittedName>
</protein>
<dbReference type="PIRSF" id="PIRSF013684">
    <property type="entry name" value="BBS2"/>
    <property type="match status" value="1"/>
</dbReference>
<dbReference type="InterPro" id="IPR029430">
    <property type="entry name" value="BBS2_N"/>
</dbReference>
<evidence type="ECO:0000259" key="10">
    <source>
        <dbReference type="Pfam" id="PF14783"/>
    </source>
</evidence>
<dbReference type="PANTHER" id="PTHR32465:SF0">
    <property type="entry name" value="BARDET-BIEDL SYNDROME 2 PROTEIN"/>
    <property type="match status" value="1"/>
</dbReference>
<dbReference type="Pfam" id="PF23350">
    <property type="entry name" value="BBS2_pf"/>
    <property type="match status" value="1"/>
</dbReference>
<feature type="domain" description="BBS2 hairpin" evidence="12">
    <location>
        <begin position="594"/>
        <end position="669"/>
    </location>
</feature>
<dbReference type="Gene3D" id="2.130.10.10">
    <property type="entry name" value="YVTN repeat-like/Quinoprotein amine dehydrogenase"/>
    <property type="match status" value="1"/>
</dbReference>
<evidence type="ECO:0000256" key="7">
    <source>
        <dbReference type="SAM" id="Coils"/>
    </source>
</evidence>
<dbReference type="InParanoid" id="A8XRG6"/>
<dbReference type="InterPro" id="IPR015943">
    <property type="entry name" value="WD40/YVTN_repeat-like_dom_sf"/>
</dbReference>
<dbReference type="Proteomes" id="UP000008549">
    <property type="component" value="Unassembled WGS sequence"/>
</dbReference>
<dbReference type="Pfam" id="PF14782">
    <property type="entry name" value="BBS2_GAE"/>
    <property type="match status" value="1"/>
</dbReference>
<evidence type="ECO:0000259" key="11">
    <source>
        <dbReference type="Pfam" id="PF23350"/>
    </source>
</evidence>
<dbReference type="InterPro" id="IPR029333">
    <property type="entry name" value="BBS2_GAE_dom"/>
</dbReference>
<sequence length="763" mass="86173">MDGDETPEEQFEIGDSSQVPHFDENVELKSVFNFSLNQRIMEGCVVSAILEPRGVETIVAVSMTNKVIIKDVESPLNITETIRCIAAAPIGDGYDCIVIGTDASVICYDVHNNLTVFRNDVPDGVNCFAYGKLGDLEEAIYCGGNCCIWGFDKTGANTYWTVTGDQVTTMCLSDYDGDGETELVIGSPDFEIRVFKNDLMRAELMETDEITSLAHVTNGCFAYSLNNGTIGTYVMKERQWRIKSKSNVSKIFNIEEQGLMVVVWKQGKVDLRFAHNGEVLSRDSVPTPVASATCSRNAEDATITVVCLDGKAKTFKVQKATSGAVDKTQQMIREFGQKKHNLMMELSNYEQEEQMTEAEKAGDFRIPADTEVGVMFIVNCEVQLLSLRVEATHNIPIRGVLIFAEGLFEGESYIWLVDIPNYKKNLLRIPPNEHQSRSAIDIPLVIDKDSTNDLHTKVFLGHVDSNKLMVMENTRILPRFCRFTPLKAEYSKFFIMPTGFIKFDINTRAAKLSEWVSESFTIDASLLDMFDEPEGEFKFMGLRPKHEKSLMFKITQSDKTFTIYHDDIETMGALVQSYASFFQIQHMECVANFPDVFKEAEEILEELEPMTEVRDRLTAELQERQAAVKEILIRAEDSIAIDDIPDARKFYIRLKANDAAARQAAQLRYRLYYGSGENLEKTFQMEQSRKMCEISETSEQDNRELLKTSWFVLTVVRNLILIFSVFFSVGEPGRQIVVTCRAAISEDNKQIVTKVLQYGASSQ</sequence>
<evidence type="ECO:0000256" key="1">
    <source>
        <dbReference type="ARBA" id="ARBA00004138"/>
    </source>
</evidence>
<feature type="domain" description="Ciliary BBSome complex subunit 2 N-terminal" evidence="8">
    <location>
        <begin position="75"/>
        <end position="131"/>
    </location>
</feature>
<evidence type="ECO:0000313" key="13">
    <source>
        <dbReference type="EMBL" id="CAP35240.2"/>
    </source>
</evidence>
<dbReference type="AlphaFoldDB" id="A8XRG6"/>
<dbReference type="GO" id="GO:0034464">
    <property type="term" value="C:BBSome"/>
    <property type="evidence" value="ECO:0000318"/>
    <property type="project" value="GO_Central"/>
</dbReference>
<dbReference type="InterPro" id="IPR055379">
    <property type="entry name" value="BBS2_pf_dom"/>
</dbReference>
<reference evidence="13 14" key="2">
    <citation type="journal article" date="2011" name="PLoS Genet.">
        <title>Caenorhabditis briggsae recombinant inbred line genotypes reveal inter-strain incompatibility and the evolution of recombination.</title>
        <authorList>
            <person name="Ross J.A."/>
            <person name="Koboldt D.C."/>
            <person name="Staisch J.E."/>
            <person name="Chamberlin H.M."/>
            <person name="Gupta B.P."/>
            <person name="Miller R.D."/>
            <person name="Baird S.E."/>
            <person name="Haag E.S."/>
        </authorList>
    </citation>
    <scope>NUCLEOTIDE SEQUENCE [LARGE SCALE GENOMIC DNA]</scope>
    <source>
        <strain evidence="13 14">AF16</strain>
    </source>
</reference>
<dbReference type="WormBase" id="CBG17712">
    <property type="protein sequence ID" value="CBP10629"/>
    <property type="gene ID" value="WBGene00037270"/>
    <property type="gene designation" value="Cbr-bbs-2"/>
</dbReference>
<evidence type="ECO:0000259" key="8">
    <source>
        <dbReference type="Pfam" id="PF14781"/>
    </source>
</evidence>
<dbReference type="Pfam" id="PF23353">
    <property type="entry name" value="BBS2_hp"/>
    <property type="match status" value="1"/>
</dbReference>
<evidence type="ECO:0000256" key="4">
    <source>
        <dbReference type="ARBA" id="ARBA00023069"/>
    </source>
</evidence>
<keyword evidence="3" id="KW-0963">Cytoplasm</keyword>
<dbReference type="InterPro" id="IPR036322">
    <property type="entry name" value="WD40_repeat_dom_sf"/>
</dbReference>
<dbReference type="eggNOG" id="ENOG502QPWU">
    <property type="taxonomic scope" value="Eukaryota"/>
</dbReference>
<keyword evidence="14" id="KW-1185">Reference proteome</keyword>
<dbReference type="GO" id="GO:0060271">
    <property type="term" value="P:cilium assembly"/>
    <property type="evidence" value="ECO:0000318"/>
    <property type="project" value="GO_Central"/>
</dbReference>
<comment type="subcellular location">
    <subcellularLocation>
        <location evidence="1">Cell projection</location>
        <location evidence="1">Cilium</location>
    </subcellularLocation>
    <subcellularLocation>
        <location evidence="2">Cytoplasm</location>
        <location evidence="2">Cytoskeleton</location>
    </subcellularLocation>
</comment>
<proteinExistence type="predicted"/>
<dbReference type="GO" id="GO:0031514">
    <property type="term" value="C:motile cilium"/>
    <property type="evidence" value="ECO:0000318"/>
    <property type="project" value="GO_Central"/>
</dbReference>
<dbReference type="InterPro" id="IPR016616">
    <property type="entry name" value="Bardet-Biedl_syndrome_2_prot"/>
</dbReference>